<keyword evidence="15" id="KW-1185">Reference proteome</keyword>
<evidence type="ECO:0000313" key="14">
    <source>
        <dbReference type="EMBL" id="MBA9079579.1"/>
    </source>
</evidence>
<keyword evidence="9" id="KW-0406">Ion transport</keyword>
<keyword evidence="6" id="KW-0851">Voltage-gated channel</keyword>
<evidence type="ECO:0000256" key="11">
    <source>
        <dbReference type="ARBA" id="ARBA00023303"/>
    </source>
</evidence>
<evidence type="ECO:0000256" key="10">
    <source>
        <dbReference type="ARBA" id="ARBA00023136"/>
    </source>
</evidence>
<dbReference type="GO" id="GO:0005249">
    <property type="term" value="F:voltage-gated potassium channel activity"/>
    <property type="evidence" value="ECO:0007669"/>
    <property type="project" value="InterPro"/>
</dbReference>
<evidence type="ECO:0000256" key="12">
    <source>
        <dbReference type="SAM" id="Phobius"/>
    </source>
</evidence>
<evidence type="ECO:0000256" key="4">
    <source>
        <dbReference type="ARBA" id="ARBA00022692"/>
    </source>
</evidence>
<sequence length="276" mass="30634">MTTPTPFRERLYIIIHGTDTPAGRRFDVILLWLILASIITVCLESVPAYRQAYGAFFLAAEWFFTLCFSVEYLLRIYSYPRPLRYIFSYYGFIDLIAILPTYLTFFMAGLHYLMTIRILRLLRVFRIMKLTSFIANAMVLRQALVASLHKITVFMLAVLSLVLIIGTLIYVIEGEANGFTSIPQSIYWAIVTITTVGYGDITPRTPLGQILSSLVMIIGYAIIAVPTGIVTVELSKSNKAEQGAASPPHCPACGYPIAGAGNFCSSCGQKVTKIPS</sequence>
<evidence type="ECO:0000256" key="3">
    <source>
        <dbReference type="ARBA" id="ARBA00022538"/>
    </source>
</evidence>
<evidence type="ECO:0000256" key="7">
    <source>
        <dbReference type="ARBA" id="ARBA00022958"/>
    </source>
</evidence>
<proteinExistence type="predicted"/>
<reference evidence="14 15" key="1">
    <citation type="submission" date="2020-08" db="EMBL/GenBank/DDBJ databases">
        <title>Genomic Encyclopedia of Type Strains, Phase IV (KMG-IV): sequencing the most valuable type-strain genomes for metagenomic binning, comparative biology and taxonomic classification.</title>
        <authorList>
            <person name="Goeker M."/>
        </authorList>
    </citation>
    <scope>NUCLEOTIDE SEQUENCE [LARGE SCALE GENOMIC DNA]</scope>
    <source>
        <strain evidence="14 15">DSM 29854</strain>
    </source>
</reference>
<gene>
    <name evidence="14" type="ORF">FHS90_004317</name>
</gene>
<evidence type="ECO:0000313" key="15">
    <source>
        <dbReference type="Proteomes" id="UP000563094"/>
    </source>
</evidence>
<feature type="transmembrane region" description="Helical" evidence="12">
    <location>
        <begin position="118"/>
        <end position="139"/>
    </location>
</feature>
<dbReference type="EMBL" id="JACJIQ010000024">
    <property type="protein sequence ID" value="MBA9079579.1"/>
    <property type="molecule type" value="Genomic_DNA"/>
</dbReference>
<keyword evidence="5" id="KW-0631">Potassium channel</keyword>
<comment type="caution">
    <text evidence="14">The sequence shown here is derived from an EMBL/GenBank/DDBJ whole genome shotgun (WGS) entry which is preliminary data.</text>
</comment>
<evidence type="ECO:0000256" key="5">
    <source>
        <dbReference type="ARBA" id="ARBA00022826"/>
    </source>
</evidence>
<dbReference type="PANTHER" id="PTHR11537">
    <property type="entry name" value="VOLTAGE-GATED POTASSIUM CHANNEL"/>
    <property type="match status" value="1"/>
</dbReference>
<keyword evidence="11 14" id="KW-0407">Ion channel</keyword>
<dbReference type="Gene3D" id="1.20.120.350">
    <property type="entry name" value="Voltage-gated potassium channels. Chain C"/>
    <property type="match status" value="1"/>
</dbReference>
<feature type="transmembrane region" description="Helical" evidence="12">
    <location>
        <begin position="151"/>
        <end position="172"/>
    </location>
</feature>
<keyword evidence="2" id="KW-0813">Transport</keyword>
<dbReference type="InterPro" id="IPR005821">
    <property type="entry name" value="Ion_trans_dom"/>
</dbReference>
<feature type="transmembrane region" description="Helical" evidence="12">
    <location>
        <begin position="210"/>
        <end position="232"/>
    </location>
</feature>
<dbReference type="Gene3D" id="1.10.287.70">
    <property type="match status" value="1"/>
</dbReference>
<keyword evidence="10 12" id="KW-0472">Membrane</keyword>
<feature type="domain" description="Ion transport" evidence="13">
    <location>
        <begin position="25"/>
        <end position="241"/>
    </location>
</feature>
<dbReference type="SUPFAM" id="SSF81324">
    <property type="entry name" value="Voltage-gated potassium channels"/>
    <property type="match status" value="1"/>
</dbReference>
<protein>
    <submittedName>
        <fullName evidence="14">Voltage-gated potassium channel</fullName>
    </submittedName>
</protein>
<evidence type="ECO:0000256" key="2">
    <source>
        <dbReference type="ARBA" id="ARBA00022448"/>
    </source>
</evidence>
<keyword evidence="3" id="KW-0633">Potassium transport</keyword>
<dbReference type="Proteomes" id="UP000563094">
    <property type="component" value="Unassembled WGS sequence"/>
</dbReference>
<dbReference type="RefSeq" id="WP_182514410.1">
    <property type="nucleotide sequence ID" value="NZ_JACJIQ010000024.1"/>
</dbReference>
<dbReference type="InterPro" id="IPR028325">
    <property type="entry name" value="VG_K_chnl"/>
</dbReference>
<keyword evidence="8 12" id="KW-1133">Transmembrane helix</keyword>
<dbReference type="GO" id="GO:0008076">
    <property type="term" value="C:voltage-gated potassium channel complex"/>
    <property type="evidence" value="ECO:0007669"/>
    <property type="project" value="InterPro"/>
</dbReference>
<evidence type="ECO:0000256" key="8">
    <source>
        <dbReference type="ARBA" id="ARBA00022989"/>
    </source>
</evidence>
<evidence type="ECO:0000256" key="1">
    <source>
        <dbReference type="ARBA" id="ARBA00004141"/>
    </source>
</evidence>
<keyword evidence="7" id="KW-0630">Potassium</keyword>
<feature type="transmembrane region" description="Helical" evidence="12">
    <location>
        <begin position="86"/>
        <end position="112"/>
    </location>
</feature>
<dbReference type="PANTHER" id="PTHR11537:SF254">
    <property type="entry name" value="POTASSIUM VOLTAGE-GATED CHANNEL PROTEIN SHAB"/>
    <property type="match status" value="1"/>
</dbReference>
<evidence type="ECO:0000259" key="13">
    <source>
        <dbReference type="Pfam" id="PF00520"/>
    </source>
</evidence>
<dbReference type="InterPro" id="IPR027359">
    <property type="entry name" value="Volt_channel_dom_sf"/>
</dbReference>
<comment type="subcellular location">
    <subcellularLocation>
        <location evidence="1">Membrane</location>
        <topology evidence="1">Multi-pass membrane protein</topology>
    </subcellularLocation>
</comment>
<organism evidence="14 15">
    <name type="scientific">Rufibacter quisquiliarum</name>
    <dbReference type="NCBI Taxonomy" id="1549639"/>
    <lineage>
        <taxon>Bacteria</taxon>
        <taxon>Pseudomonadati</taxon>
        <taxon>Bacteroidota</taxon>
        <taxon>Cytophagia</taxon>
        <taxon>Cytophagales</taxon>
        <taxon>Hymenobacteraceae</taxon>
        <taxon>Rufibacter</taxon>
    </lineage>
</organism>
<feature type="transmembrane region" description="Helical" evidence="12">
    <location>
        <begin position="28"/>
        <end position="46"/>
    </location>
</feature>
<evidence type="ECO:0000256" key="9">
    <source>
        <dbReference type="ARBA" id="ARBA00023065"/>
    </source>
</evidence>
<dbReference type="Pfam" id="PF00520">
    <property type="entry name" value="Ion_trans"/>
    <property type="match status" value="1"/>
</dbReference>
<evidence type="ECO:0000256" key="6">
    <source>
        <dbReference type="ARBA" id="ARBA00022882"/>
    </source>
</evidence>
<dbReference type="PRINTS" id="PR00169">
    <property type="entry name" value="KCHANNEL"/>
</dbReference>
<keyword evidence="4 12" id="KW-0812">Transmembrane</keyword>
<name>A0A839GRU3_9BACT</name>
<dbReference type="GO" id="GO:0001508">
    <property type="term" value="P:action potential"/>
    <property type="evidence" value="ECO:0007669"/>
    <property type="project" value="TreeGrafter"/>
</dbReference>
<dbReference type="AlphaFoldDB" id="A0A839GRU3"/>
<feature type="transmembrane region" description="Helical" evidence="12">
    <location>
        <begin position="52"/>
        <end position="74"/>
    </location>
</feature>
<accession>A0A839GRU3</accession>